<name>A0A1Y2I768_TRAC3</name>
<keyword evidence="1" id="KW-1133">Transmembrane helix</keyword>
<proteinExistence type="predicted"/>
<organism evidence="2 3">
    <name type="scientific">Trametes coccinea (strain BRFM310)</name>
    <name type="common">Pycnoporus coccineus</name>
    <dbReference type="NCBI Taxonomy" id="1353009"/>
    <lineage>
        <taxon>Eukaryota</taxon>
        <taxon>Fungi</taxon>
        <taxon>Dikarya</taxon>
        <taxon>Basidiomycota</taxon>
        <taxon>Agaricomycotina</taxon>
        <taxon>Agaricomycetes</taxon>
        <taxon>Polyporales</taxon>
        <taxon>Polyporaceae</taxon>
        <taxon>Trametes</taxon>
    </lineage>
</organism>
<evidence type="ECO:0000313" key="3">
    <source>
        <dbReference type="Proteomes" id="UP000193067"/>
    </source>
</evidence>
<dbReference type="AlphaFoldDB" id="A0A1Y2I768"/>
<dbReference type="OrthoDB" id="2755980at2759"/>
<accession>A0A1Y2I768</accession>
<dbReference type="Proteomes" id="UP000193067">
    <property type="component" value="Unassembled WGS sequence"/>
</dbReference>
<evidence type="ECO:0000256" key="1">
    <source>
        <dbReference type="SAM" id="Phobius"/>
    </source>
</evidence>
<dbReference type="EMBL" id="KZ084211">
    <property type="protein sequence ID" value="OSC96230.1"/>
    <property type="molecule type" value="Genomic_DNA"/>
</dbReference>
<feature type="transmembrane region" description="Helical" evidence="1">
    <location>
        <begin position="333"/>
        <end position="359"/>
    </location>
</feature>
<gene>
    <name evidence="2" type="ORF">PYCCODRAFT_1379541</name>
</gene>
<keyword evidence="3" id="KW-1185">Reference proteome</keyword>
<evidence type="ECO:0000313" key="2">
    <source>
        <dbReference type="EMBL" id="OSC96230.1"/>
    </source>
</evidence>
<reference evidence="2 3" key="1">
    <citation type="journal article" date="2015" name="Biotechnol. Biofuels">
        <title>Enhanced degradation of softwood versus hardwood by the white-rot fungus Pycnoporus coccineus.</title>
        <authorList>
            <person name="Couturier M."/>
            <person name="Navarro D."/>
            <person name="Chevret D."/>
            <person name="Henrissat B."/>
            <person name="Piumi F."/>
            <person name="Ruiz-Duenas F.J."/>
            <person name="Martinez A.T."/>
            <person name="Grigoriev I.V."/>
            <person name="Riley R."/>
            <person name="Lipzen A."/>
            <person name="Berrin J.G."/>
            <person name="Master E.R."/>
            <person name="Rosso M.N."/>
        </authorList>
    </citation>
    <scope>NUCLEOTIDE SEQUENCE [LARGE SCALE GENOMIC DNA]</scope>
    <source>
        <strain evidence="2 3">BRFM310</strain>
    </source>
</reference>
<sequence length="684" mass="76479">MAIIETERAVDGIIEREDAVRDASATFDEEMIDLKDLYGFTDGPESWAAGFGARVAARNKEYRLNVKQELQAAAHNLKYIYADGGRNDTETTSQAMRVLVAIMIRAIKAKNRVRAQLSEYKIWHDFTMATSLLSVPDRLFMRKSFPDLRACLAQLETEAKEVKDIFDEHKQALYVIAFEHELARCQVVMSARKTTKERVQSQARPVFQKLHAMLEERAQIIKESEELGESIIEAWFSAQADDVAMSDYHGEQRKFESFISRINAHGPAHNESFLRLDRIAKGVVWAPRTLPGPDGQEIPIATLRNAFGAYETIHGSCESILQPFPSPTFKMRFFWILILSVLAVLAFPLFAAFTPYLLLNYFKSELLCNSTRVHVDISSRSFRDAGMVVACSTRPLSIVPFACATLHETAYDVSIEDVGSSQLVYFAKLVRHAPRPTDFIELTAVFRAAEIAQQFSDVSSPRSAHILNSMDSVDDTNLRDIVQVSSSLAMKLLDITTHLELFASRICILHYTAFMGIRLATTSFYSGHRPINASSLLAPIATLSVDATRTSAELTEADVDAAISLADALISSINLYNQRLSPHLRCRSMPPRMCRELSPLYIARGTTLKTASRLASLKRDLNAGFRGRSIQSRVPTQAELSVLENQMETMHGHAVLFSRIRGAMRAATKRIQLPETGREGSSVE</sequence>
<protein>
    <submittedName>
        <fullName evidence="2">Uncharacterized protein</fullName>
    </submittedName>
</protein>
<keyword evidence="1" id="KW-0472">Membrane</keyword>
<keyword evidence="1" id="KW-0812">Transmembrane</keyword>